<evidence type="ECO:0000313" key="10">
    <source>
        <dbReference type="Proteomes" id="UP001610446"/>
    </source>
</evidence>
<feature type="chain" id="PRO_5044984940" description="Carboxylic ester hydrolase" evidence="8">
    <location>
        <begin position="19"/>
        <end position="521"/>
    </location>
</feature>
<comment type="caution">
    <text evidence="9">The sequence shown here is derived from an EMBL/GenBank/DDBJ whole genome shotgun (WGS) entry which is preliminary data.</text>
</comment>
<reference evidence="9 10" key="1">
    <citation type="submission" date="2024-07" db="EMBL/GenBank/DDBJ databases">
        <title>Section-level genome sequencing and comparative genomics of Aspergillus sections Usti and Cavernicolus.</title>
        <authorList>
            <consortium name="Lawrence Berkeley National Laboratory"/>
            <person name="Nybo J.L."/>
            <person name="Vesth T.C."/>
            <person name="Theobald S."/>
            <person name="Frisvad J.C."/>
            <person name="Larsen T.O."/>
            <person name="Kjaerboelling I."/>
            <person name="Rothschild-Mancinelli K."/>
            <person name="Lyhne E.K."/>
            <person name="Kogle M.E."/>
            <person name="Barry K."/>
            <person name="Clum A."/>
            <person name="Na H."/>
            <person name="Ledsgaard L."/>
            <person name="Lin J."/>
            <person name="Lipzen A."/>
            <person name="Kuo A."/>
            <person name="Riley R."/>
            <person name="Mondo S."/>
            <person name="Labutti K."/>
            <person name="Haridas S."/>
            <person name="Pangalinan J."/>
            <person name="Salamov A.A."/>
            <person name="Simmons B.A."/>
            <person name="Magnuson J.K."/>
            <person name="Chen J."/>
            <person name="Drula E."/>
            <person name="Henrissat B."/>
            <person name="Wiebenga A."/>
            <person name="Lubbers R.J."/>
            <person name="Gomes A.C."/>
            <person name="Makela M.R."/>
            <person name="Stajich J."/>
            <person name="Grigoriev I.V."/>
            <person name="Mortensen U.H."/>
            <person name="De Vries R.P."/>
            <person name="Baker S.E."/>
            <person name="Andersen M.R."/>
        </authorList>
    </citation>
    <scope>NUCLEOTIDE SEQUENCE [LARGE SCALE GENOMIC DNA]</scope>
    <source>
        <strain evidence="9 10">CBS 123904</strain>
    </source>
</reference>
<protein>
    <recommendedName>
        <fullName evidence="8">Carboxylic ester hydrolase</fullName>
        <ecNumber evidence="8">3.1.1.-</ecNumber>
    </recommendedName>
</protein>
<comment type="similarity">
    <text evidence="1 8">Belongs to the tannase family.</text>
</comment>
<keyword evidence="6" id="KW-0106">Calcium</keyword>
<dbReference type="Pfam" id="PF07519">
    <property type="entry name" value="Tannase"/>
    <property type="match status" value="1"/>
</dbReference>
<dbReference type="Gene3D" id="3.40.50.1820">
    <property type="entry name" value="alpha/beta hydrolase"/>
    <property type="match status" value="1"/>
</dbReference>
<keyword evidence="5 8" id="KW-0378">Hydrolase</keyword>
<evidence type="ECO:0000256" key="7">
    <source>
        <dbReference type="ARBA" id="ARBA00023157"/>
    </source>
</evidence>
<evidence type="ECO:0000256" key="4">
    <source>
        <dbReference type="ARBA" id="ARBA00022729"/>
    </source>
</evidence>
<dbReference type="EMBL" id="JBFXLU010000054">
    <property type="protein sequence ID" value="KAL2847757.1"/>
    <property type="molecule type" value="Genomic_DNA"/>
</dbReference>
<keyword evidence="10" id="KW-1185">Reference proteome</keyword>
<dbReference type="PANTHER" id="PTHR33938">
    <property type="entry name" value="FERULOYL ESTERASE B-RELATED"/>
    <property type="match status" value="1"/>
</dbReference>
<keyword evidence="7" id="KW-1015">Disulfide bond</keyword>
<accession>A0ABR4K6U6</accession>
<proteinExistence type="inferred from homology"/>
<dbReference type="InterPro" id="IPR011118">
    <property type="entry name" value="Tannase/feruloyl_esterase"/>
</dbReference>
<evidence type="ECO:0000256" key="1">
    <source>
        <dbReference type="ARBA" id="ARBA00006249"/>
    </source>
</evidence>
<dbReference type="SUPFAM" id="SSF53474">
    <property type="entry name" value="alpha/beta-Hydrolases"/>
    <property type="match status" value="1"/>
</dbReference>
<evidence type="ECO:0000256" key="8">
    <source>
        <dbReference type="RuleBase" id="RU361238"/>
    </source>
</evidence>
<evidence type="ECO:0000313" key="9">
    <source>
        <dbReference type="EMBL" id="KAL2847757.1"/>
    </source>
</evidence>
<evidence type="ECO:0000256" key="2">
    <source>
        <dbReference type="ARBA" id="ARBA00022487"/>
    </source>
</evidence>
<feature type="signal peptide" evidence="8">
    <location>
        <begin position="1"/>
        <end position="18"/>
    </location>
</feature>
<gene>
    <name evidence="9" type="ORF">BJY01DRAFT_234157</name>
</gene>
<evidence type="ECO:0000256" key="3">
    <source>
        <dbReference type="ARBA" id="ARBA00022723"/>
    </source>
</evidence>
<organism evidence="9 10">
    <name type="scientific">Aspergillus pseudoustus</name>
    <dbReference type="NCBI Taxonomy" id="1810923"/>
    <lineage>
        <taxon>Eukaryota</taxon>
        <taxon>Fungi</taxon>
        <taxon>Dikarya</taxon>
        <taxon>Ascomycota</taxon>
        <taxon>Pezizomycotina</taxon>
        <taxon>Eurotiomycetes</taxon>
        <taxon>Eurotiomycetidae</taxon>
        <taxon>Eurotiales</taxon>
        <taxon>Aspergillaceae</taxon>
        <taxon>Aspergillus</taxon>
        <taxon>Aspergillus subgen. Nidulantes</taxon>
    </lineage>
</organism>
<keyword evidence="3" id="KW-0479">Metal-binding</keyword>
<dbReference type="EC" id="3.1.1.-" evidence="8"/>
<dbReference type="Proteomes" id="UP001610446">
    <property type="component" value="Unassembled WGS sequence"/>
</dbReference>
<dbReference type="PANTHER" id="PTHR33938:SF8">
    <property type="entry name" value="CARBOXYLIC ESTER HYDROLASE"/>
    <property type="match status" value="1"/>
</dbReference>
<name>A0ABR4K6U6_9EURO</name>
<dbReference type="InterPro" id="IPR029058">
    <property type="entry name" value="AB_hydrolase_fold"/>
</dbReference>
<keyword evidence="2" id="KW-0719">Serine esterase</keyword>
<evidence type="ECO:0000256" key="6">
    <source>
        <dbReference type="ARBA" id="ARBA00022837"/>
    </source>
</evidence>
<evidence type="ECO:0000256" key="5">
    <source>
        <dbReference type="ARBA" id="ARBA00022801"/>
    </source>
</evidence>
<sequence length="521" mass="57024">MFFQTIIIASAAACVVSATDILSRCAEHNIKFPYIPGTQLLEISAQPVENYTTSGSLTQSDAVFKTTLDICNVTINYAHQGWEDNVKITIWLPLRDWNGRLSGIGGAGFSSLASFSRFAPAVSRGYAAVGTDAGHVMDSLNASSWALDESSRVNFFLLQNNFAISQNEAAIVAKEVIRSVYRKGPQYSYWDGCSTGGRQGLMLAQRYPDAYDGILVGAPAINWANFVPGMYYPQFVMNRLNHFPRQCIFSAIVNATIAACDELDGVKDGILSMPFQCHFDPSRMVHQKVDCGGEDIAVTKEDVQVMQAIWDGPKGADGSPLWYGMPKGVSPKDQANTTCQGDRCTGVPFNIAADWIKLFVLQDETVDLATLPETGFEAVTDLSVSAYKYVTSTDNPDLQAFRETGGKILHWHGLADQQIYVQGSQNYYERVEAKDVQVRDFYRFFEAPGVAHCGGGYGLLPVDPFSVLVDWVESGVAPDHLPAATEDGSQQRNLCPYPLVPSYTSGNPTRASSFKCRALYA</sequence>
<keyword evidence="4 8" id="KW-0732">Signal</keyword>